<evidence type="ECO:0000256" key="15">
    <source>
        <dbReference type="ARBA" id="ARBA00023136"/>
    </source>
</evidence>
<evidence type="ECO:0000313" key="23">
    <source>
        <dbReference type="Proteomes" id="UP001166286"/>
    </source>
</evidence>
<evidence type="ECO:0000256" key="17">
    <source>
        <dbReference type="ARBA" id="ARBA00023329"/>
    </source>
</evidence>
<keyword evidence="10" id="KW-0653">Protein transport</keyword>
<dbReference type="GO" id="GO:0006914">
    <property type="term" value="P:autophagy"/>
    <property type="evidence" value="ECO:0007669"/>
    <property type="project" value="UniProtKB-KW"/>
</dbReference>
<evidence type="ECO:0000256" key="2">
    <source>
        <dbReference type="ARBA" id="ARBA00004358"/>
    </source>
</evidence>
<evidence type="ECO:0000256" key="12">
    <source>
        <dbReference type="ARBA" id="ARBA00023006"/>
    </source>
</evidence>
<evidence type="ECO:0000256" key="11">
    <source>
        <dbReference type="ARBA" id="ARBA00022989"/>
    </source>
</evidence>
<feature type="domain" description="MRH" evidence="21">
    <location>
        <begin position="27"/>
        <end position="233"/>
    </location>
</feature>
<dbReference type="InterPro" id="IPR018939">
    <property type="entry name" value="Autophagy-rel_prot_27"/>
</dbReference>
<comment type="subcellular location">
    <subcellularLocation>
        <location evidence="2">Cytoplasmic vesicle membrane</location>
        <topology evidence="2">Single-pass type I membrane protein</topology>
    </subcellularLocation>
    <subcellularLocation>
        <location evidence="4">Golgi apparatus membrane</location>
        <topology evidence="4">Single-pass type I membrane protein</topology>
    </subcellularLocation>
    <subcellularLocation>
        <location evidence="1">Mitochondrion membrane</location>
        <topology evidence="1">Single-pass membrane protein</topology>
    </subcellularLocation>
    <subcellularLocation>
        <location evidence="3">Preautophagosomal structure membrane</location>
        <topology evidence="3">Single-pass type I membrane protein</topology>
    </subcellularLocation>
</comment>
<evidence type="ECO:0000256" key="10">
    <source>
        <dbReference type="ARBA" id="ARBA00022927"/>
    </source>
</evidence>
<keyword evidence="14" id="KW-0496">Mitochondrion</keyword>
<keyword evidence="11 19" id="KW-1133">Transmembrane helix</keyword>
<evidence type="ECO:0000259" key="21">
    <source>
        <dbReference type="PROSITE" id="PS51914"/>
    </source>
</evidence>
<evidence type="ECO:0000256" key="4">
    <source>
        <dbReference type="ARBA" id="ARBA00004614"/>
    </source>
</evidence>
<evidence type="ECO:0000256" key="18">
    <source>
        <dbReference type="SAM" id="MobiDB-lite"/>
    </source>
</evidence>
<accession>A0AA39QZ17</accession>
<feature type="signal peptide" evidence="20">
    <location>
        <begin position="1"/>
        <end position="24"/>
    </location>
</feature>
<proteinExistence type="inferred from homology"/>
<evidence type="ECO:0000256" key="1">
    <source>
        <dbReference type="ARBA" id="ARBA00004304"/>
    </source>
</evidence>
<gene>
    <name evidence="22" type="ORF">JMJ35_005732</name>
</gene>
<keyword evidence="12" id="KW-0072">Autophagy</keyword>
<keyword evidence="8 19" id="KW-0812">Transmembrane</keyword>
<dbReference type="Proteomes" id="UP001166286">
    <property type="component" value="Unassembled WGS sequence"/>
</dbReference>
<feature type="chain" id="PRO_5041416613" description="Autophagy-related protein 27" evidence="20">
    <location>
        <begin position="25"/>
        <end position="319"/>
    </location>
</feature>
<evidence type="ECO:0000256" key="6">
    <source>
        <dbReference type="ARBA" id="ARBA00013776"/>
    </source>
</evidence>
<name>A0AA39QZ17_9LECA</name>
<dbReference type="InterPro" id="IPR009011">
    <property type="entry name" value="Man6P_isomerase_rcpt-bd_dom_sf"/>
</dbReference>
<evidence type="ECO:0000256" key="9">
    <source>
        <dbReference type="ARBA" id="ARBA00022729"/>
    </source>
</evidence>
<evidence type="ECO:0000313" key="22">
    <source>
        <dbReference type="EMBL" id="KAK0511882.1"/>
    </source>
</evidence>
<organism evidence="22 23">
    <name type="scientific">Cladonia borealis</name>
    <dbReference type="NCBI Taxonomy" id="184061"/>
    <lineage>
        <taxon>Eukaryota</taxon>
        <taxon>Fungi</taxon>
        <taxon>Dikarya</taxon>
        <taxon>Ascomycota</taxon>
        <taxon>Pezizomycotina</taxon>
        <taxon>Lecanoromycetes</taxon>
        <taxon>OSLEUM clade</taxon>
        <taxon>Lecanoromycetidae</taxon>
        <taxon>Lecanorales</taxon>
        <taxon>Lecanorineae</taxon>
        <taxon>Cladoniaceae</taxon>
        <taxon>Cladonia</taxon>
    </lineage>
</organism>
<dbReference type="GO" id="GO:0034045">
    <property type="term" value="C:phagophore assembly site membrane"/>
    <property type="evidence" value="ECO:0007669"/>
    <property type="project" value="UniProtKB-SubCell"/>
</dbReference>
<feature type="compositionally biased region" description="Acidic residues" evidence="18">
    <location>
        <begin position="183"/>
        <end position="201"/>
    </location>
</feature>
<evidence type="ECO:0000256" key="19">
    <source>
        <dbReference type="SAM" id="Phobius"/>
    </source>
</evidence>
<dbReference type="AlphaFoldDB" id="A0AA39QZ17"/>
<keyword evidence="15 19" id="KW-0472">Membrane</keyword>
<evidence type="ECO:0000256" key="5">
    <source>
        <dbReference type="ARBA" id="ARBA00005363"/>
    </source>
</evidence>
<comment type="caution">
    <text evidence="22">The sequence shown here is derived from an EMBL/GenBank/DDBJ whole genome shotgun (WGS) entry which is preliminary data.</text>
</comment>
<evidence type="ECO:0000256" key="8">
    <source>
        <dbReference type="ARBA" id="ARBA00022692"/>
    </source>
</evidence>
<keyword evidence="23" id="KW-1185">Reference proteome</keyword>
<reference evidence="22" key="1">
    <citation type="submission" date="2023-03" db="EMBL/GenBank/DDBJ databases">
        <title>Complete genome of Cladonia borealis.</title>
        <authorList>
            <person name="Park H."/>
        </authorList>
    </citation>
    <scope>NUCLEOTIDE SEQUENCE</scope>
    <source>
        <strain evidence="22">ANT050790</strain>
    </source>
</reference>
<dbReference type="InterPro" id="IPR044865">
    <property type="entry name" value="MRH_dom"/>
</dbReference>
<dbReference type="GO" id="GO:0015031">
    <property type="term" value="P:protein transport"/>
    <property type="evidence" value="ECO:0007669"/>
    <property type="project" value="UniProtKB-KW"/>
</dbReference>
<keyword evidence="17" id="KW-0968">Cytoplasmic vesicle</keyword>
<evidence type="ECO:0000256" key="16">
    <source>
        <dbReference type="ARBA" id="ARBA00023157"/>
    </source>
</evidence>
<feature type="transmembrane region" description="Helical" evidence="19">
    <location>
        <begin position="246"/>
        <end position="270"/>
    </location>
</feature>
<comment type="similarity">
    <text evidence="5">Belongs to the ATG27 family.</text>
</comment>
<dbReference type="PANTHER" id="PTHR15071:SF13">
    <property type="entry name" value="AUTOPHAGY-RELATED PROTEIN 27"/>
    <property type="match status" value="1"/>
</dbReference>
<evidence type="ECO:0000256" key="14">
    <source>
        <dbReference type="ARBA" id="ARBA00023128"/>
    </source>
</evidence>
<evidence type="ECO:0000256" key="13">
    <source>
        <dbReference type="ARBA" id="ARBA00023034"/>
    </source>
</evidence>
<dbReference type="GO" id="GO:0000139">
    <property type="term" value="C:Golgi membrane"/>
    <property type="evidence" value="ECO:0007669"/>
    <property type="project" value="UniProtKB-SubCell"/>
</dbReference>
<dbReference type="Pfam" id="PF09451">
    <property type="entry name" value="ATG27"/>
    <property type="match status" value="1"/>
</dbReference>
<dbReference type="GO" id="GO:0031966">
    <property type="term" value="C:mitochondrial membrane"/>
    <property type="evidence" value="ECO:0007669"/>
    <property type="project" value="UniProtKB-SubCell"/>
</dbReference>
<evidence type="ECO:0000256" key="7">
    <source>
        <dbReference type="ARBA" id="ARBA00022448"/>
    </source>
</evidence>
<dbReference type="SUPFAM" id="SSF50911">
    <property type="entry name" value="Mannose 6-phosphate receptor domain"/>
    <property type="match status" value="1"/>
</dbReference>
<protein>
    <recommendedName>
        <fullName evidence="6">Autophagy-related protein 27</fullName>
    </recommendedName>
</protein>
<keyword evidence="16" id="KW-1015">Disulfide bond</keyword>
<evidence type="ECO:0000256" key="3">
    <source>
        <dbReference type="ARBA" id="ARBA00004472"/>
    </source>
</evidence>
<dbReference type="EMBL" id="JAFEKC020000012">
    <property type="protein sequence ID" value="KAK0511882.1"/>
    <property type="molecule type" value="Genomic_DNA"/>
</dbReference>
<dbReference type="PANTHER" id="PTHR15071">
    <property type="entry name" value="MANNOSE-6-PHOSPHATE RECEPTOR FAMILY MEMBER"/>
    <property type="match status" value="1"/>
</dbReference>
<feature type="region of interest" description="Disordered" evidence="18">
    <location>
        <begin position="182"/>
        <end position="204"/>
    </location>
</feature>
<sequence>MRLPPHPPTALSSLIFLLPSLAAAISLDCSDIRVDKTAFNLKALGGPHELHKIKEHPSTITDTTITLDICQPLKKSPGIPKDEDCPNGSRVCAIERLTNTVENTTRLSNTIPIAGEYSTSIGGHLDPLWERMKSSSSSADREREGIRLQIGGGKDEDGKKQKAIIEFLCSPNYKYEDPPEVLTAEDEEEGNGEPGGEEVDDEHGGKIKILSWDDEDKFKVLRLEWTTQYACEDAKDKGDGESGGHWGFFTWFILIAFMGVAAYLIFGTWLNYNRYSARGWDLVPHSETIRDIPYIFRDWIRSVINTVQGGGSRGGYSAV</sequence>
<dbReference type="GO" id="GO:0030659">
    <property type="term" value="C:cytoplasmic vesicle membrane"/>
    <property type="evidence" value="ECO:0007669"/>
    <property type="project" value="UniProtKB-SubCell"/>
</dbReference>
<dbReference type="PROSITE" id="PS51914">
    <property type="entry name" value="MRH"/>
    <property type="match status" value="1"/>
</dbReference>
<keyword evidence="7" id="KW-0813">Transport</keyword>
<keyword evidence="13" id="KW-0333">Golgi apparatus</keyword>
<dbReference type="Gene3D" id="2.70.130.10">
    <property type="entry name" value="Mannose-6-phosphate receptor binding domain"/>
    <property type="match status" value="1"/>
</dbReference>
<evidence type="ECO:0000256" key="20">
    <source>
        <dbReference type="SAM" id="SignalP"/>
    </source>
</evidence>
<keyword evidence="9 20" id="KW-0732">Signal</keyword>